<accession>A0A0F7ZPD4</accession>
<evidence type="ECO:0000259" key="2">
    <source>
        <dbReference type="Pfam" id="PF23155"/>
    </source>
</evidence>
<dbReference type="InterPro" id="IPR055481">
    <property type="entry name" value="DUF7053"/>
</dbReference>
<gene>
    <name evidence="3" type="ORF">HIM_05231</name>
</gene>
<organism evidence="3 4">
    <name type="scientific">Hirsutella minnesotensis 3608</name>
    <dbReference type="NCBI Taxonomy" id="1043627"/>
    <lineage>
        <taxon>Eukaryota</taxon>
        <taxon>Fungi</taxon>
        <taxon>Dikarya</taxon>
        <taxon>Ascomycota</taxon>
        <taxon>Pezizomycotina</taxon>
        <taxon>Sordariomycetes</taxon>
        <taxon>Hypocreomycetidae</taxon>
        <taxon>Hypocreales</taxon>
        <taxon>Ophiocordycipitaceae</taxon>
        <taxon>Hirsutella</taxon>
    </lineage>
</organism>
<feature type="region of interest" description="Disordered" evidence="1">
    <location>
        <begin position="272"/>
        <end position="377"/>
    </location>
</feature>
<dbReference type="Proteomes" id="UP000054481">
    <property type="component" value="Unassembled WGS sequence"/>
</dbReference>
<protein>
    <recommendedName>
        <fullName evidence="2">DUF7053 domain-containing protein</fullName>
    </recommendedName>
</protein>
<feature type="domain" description="DUF7053" evidence="2">
    <location>
        <begin position="3"/>
        <end position="179"/>
    </location>
</feature>
<dbReference type="EMBL" id="KQ030518">
    <property type="protein sequence ID" value="KJZ75305.1"/>
    <property type="molecule type" value="Genomic_DNA"/>
</dbReference>
<reference evidence="3 4" key="1">
    <citation type="journal article" date="2014" name="Genome Biol. Evol.">
        <title>Comparative genomics and transcriptomics analyses reveal divergent lifestyle features of nematode endoparasitic fungus Hirsutella minnesotensis.</title>
        <authorList>
            <person name="Lai Y."/>
            <person name="Liu K."/>
            <person name="Zhang X."/>
            <person name="Zhang X."/>
            <person name="Li K."/>
            <person name="Wang N."/>
            <person name="Shu C."/>
            <person name="Wu Y."/>
            <person name="Wang C."/>
            <person name="Bushley K.E."/>
            <person name="Xiang M."/>
            <person name="Liu X."/>
        </authorList>
    </citation>
    <scope>NUCLEOTIDE SEQUENCE [LARGE SCALE GENOMIC DNA]</scope>
    <source>
        <strain evidence="3 4">3608</strain>
    </source>
</reference>
<evidence type="ECO:0000313" key="4">
    <source>
        <dbReference type="Proteomes" id="UP000054481"/>
    </source>
</evidence>
<dbReference type="OrthoDB" id="5078320at2759"/>
<feature type="compositionally biased region" description="Polar residues" evidence="1">
    <location>
        <begin position="330"/>
        <end position="341"/>
    </location>
</feature>
<keyword evidence="4" id="KW-1185">Reference proteome</keyword>
<dbReference type="PANTHER" id="PTHR38117:SF2">
    <property type="entry name" value="NACHT AND WD40 DOMAIN PROTEIN"/>
    <property type="match status" value="1"/>
</dbReference>
<name>A0A0F7ZPD4_9HYPO</name>
<dbReference type="AlphaFoldDB" id="A0A0F7ZPD4"/>
<proteinExistence type="predicted"/>
<dbReference type="PANTHER" id="PTHR38117">
    <property type="entry name" value="NACHT AND WD40 DOMAIN PROTEIN"/>
    <property type="match status" value="1"/>
</dbReference>
<evidence type="ECO:0000256" key="1">
    <source>
        <dbReference type="SAM" id="MobiDB-lite"/>
    </source>
</evidence>
<dbReference type="Pfam" id="PF23155">
    <property type="entry name" value="DUF7053"/>
    <property type="match status" value="1"/>
</dbReference>
<evidence type="ECO:0000313" key="3">
    <source>
        <dbReference type="EMBL" id="KJZ75305.1"/>
    </source>
</evidence>
<feature type="region of interest" description="Disordered" evidence="1">
    <location>
        <begin position="196"/>
        <end position="239"/>
    </location>
</feature>
<sequence>MLRKKEAYTVVTPIPGFIPRQLALDILHAHSEVITLNPLILSHRPVPAPRNAAADEYYSTWYEMTERIQYVPGVGRAGSGKITFSGCFHDLPWGLQTHVYAPLGIDLRHRYRVAGNQPGLEPPEEHRELGLEALGAPHDGLYLREDIEIRCNIALVSFVKSQLRAASRDMIRRFIKKAELLDAGVLQAMMDNGKLKTFNPNDRSARLPQMPSPGAAATTYPPTSPDPYGASPTSTPSPVPYSPYETWKSYEHAKAAGGHRRVSLQAPPPVVAHVPVELPGDTAQPLPPSPALSQQHARPVSALAPSFRYDSTSPERRFSHGQLSPPLSDANGNRFSDVSALSGSGGPSPSYARQSFATELPVPEESTEATRQRRTTS</sequence>